<protein>
    <submittedName>
        <fullName evidence="12">NRX2B protein</fullName>
    </submittedName>
</protein>
<keyword evidence="1" id="KW-0812">Transmembrane</keyword>
<comment type="subcellular location">
    <subcellularLocation>
        <location evidence="8">Presynaptic cell membrane</location>
        <topology evidence="8">Single-pass type I membrane protein</topology>
    </subcellularLocation>
</comment>
<accession>A0A7K7NZJ5</accession>
<evidence type="ECO:0000256" key="1">
    <source>
        <dbReference type="ARBA" id="ARBA00022692"/>
    </source>
</evidence>
<organism evidence="12 13">
    <name type="scientific">Haliaeetus albicilla</name>
    <name type="common">White-tailed sea-eagle</name>
    <name type="synonym">Falco albicilla</name>
    <dbReference type="NCBI Taxonomy" id="8969"/>
    <lineage>
        <taxon>Eukaryota</taxon>
        <taxon>Metazoa</taxon>
        <taxon>Chordata</taxon>
        <taxon>Craniata</taxon>
        <taxon>Vertebrata</taxon>
        <taxon>Euteleostomi</taxon>
        <taxon>Archelosauria</taxon>
        <taxon>Archosauria</taxon>
        <taxon>Dinosauria</taxon>
        <taxon>Saurischia</taxon>
        <taxon>Theropoda</taxon>
        <taxon>Coelurosauria</taxon>
        <taxon>Aves</taxon>
        <taxon>Neognathae</taxon>
        <taxon>Neoaves</taxon>
        <taxon>Telluraves</taxon>
        <taxon>Accipitrimorphae</taxon>
        <taxon>Accipitriformes</taxon>
        <taxon>Accipitridae</taxon>
        <taxon>Accipitrinae</taxon>
        <taxon>Haliaeetus</taxon>
    </lineage>
</organism>
<dbReference type="OrthoDB" id="5989513at2759"/>
<comment type="caution">
    <text evidence="12">The sequence shown here is derived from an EMBL/GenBank/DDBJ whole genome shotgun (WGS) entry which is preliminary data.</text>
</comment>
<keyword evidence="6" id="KW-0472">Membrane</keyword>
<dbReference type="EMBL" id="VZSQ01000619">
    <property type="protein sequence ID" value="NWZ60635.1"/>
    <property type="molecule type" value="Genomic_DNA"/>
</dbReference>
<dbReference type="PANTHER" id="PTHR15036:SF52">
    <property type="entry name" value="NEUREXIN-2"/>
    <property type="match status" value="1"/>
</dbReference>
<dbReference type="Pfam" id="PF02210">
    <property type="entry name" value="Laminin_G_2"/>
    <property type="match status" value="1"/>
</dbReference>
<feature type="compositionally biased region" description="Basic and acidic residues" evidence="10">
    <location>
        <begin position="125"/>
        <end position="139"/>
    </location>
</feature>
<keyword evidence="7" id="KW-0357">Heparan sulfate</keyword>
<evidence type="ECO:0000256" key="6">
    <source>
        <dbReference type="ARBA" id="ARBA00023136"/>
    </source>
</evidence>
<dbReference type="SMART" id="SM00282">
    <property type="entry name" value="LamG"/>
    <property type="match status" value="1"/>
</dbReference>
<sequence length="265" mass="28036">AGTTYIFGKGGALITYTWPPNDRPSTRADRLALGFSTHQRDAVLLRVESAAGLGDFLQLHIAQGAVGVLFNVGTEDIALEERGAAVSDGRFHVVRFTRSGGNATLQVDGGPLHERYPPGATSCEARPRARRDARSRGEAMPRGVARPGGRPAPATGSLPPPPGRQLTIFNSQAAVRVGGRDRGRPFQGQLSGLYYNGLKLLALAAEGHPRVRLEGDLRLVGEPPPPPAPPGATPAPPDMATTIMETTTTMATTTTRRGRSPTLRD</sequence>
<keyword evidence="3" id="KW-0130">Cell adhesion</keyword>
<dbReference type="Proteomes" id="UP000585422">
    <property type="component" value="Unassembled WGS sequence"/>
</dbReference>
<dbReference type="AlphaFoldDB" id="A0A7K7NZJ5"/>
<dbReference type="InterPro" id="IPR013320">
    <property type="entry name" value="ConA-like_dom_sf"/>
</dbReference>
<feature type="compositionally biased region" description="Pro residues" evidence="10">
    <location>
        <begin position="222"/>
        <end position="237"/>
    </location>
</feature>
<dbReference type="SUPFAM" id="SSF49899">
    <property type="entry name" value="Concanavalin A-like lectins/glucanases"/>
    <property type="match status" value="1"/>
</dbReference>
<keyword evidence="13" id="KW-1185">Reference proteome</keyword>
<evidence type="ECO:0000256" key="9">
    <source>
        <dbReference type="PROSITE-ProRule" id="PRU00122"/>
    </source>
</evidence>
<keyword evidence="4" id="KW-0654">Proteoglycan</keyword>
<feature type="domain" description="Laminin G" evidence="11">
    <location>
        <begin position="3"/>
        <end position="217"/>
    </location>
</feature>
<dbReference type="PANTHER" id="PTHR15036">
    <property type="entry name" value="PIKACHURIN-LIKE PROTEIN"/>
    <property type="match status" value="1"/>
</dbReference>
<evidence type="ECO:0000256" key="5">
    <source>
        <dbReference type="ARBA" id="ARBA00022989"/>
    </source>
</evidence>
<dbReference type="GO" id="GO:0016020">
    <property type="term" value="C:membrane"/>
    <property type="evidence" value="ECO:0007669"/>
    <property type="project" value="UniProtKB-SubCell"/>
</dbReference>
<name>A0A7K7NZJ5_HALAL</name>
<dbReference type="PROSITE" id="PS50025">
    <property type="entry name" value="LAM_G_DOMAIN"/>
    <property type="match status" value="1"/>
</dbReference>
<evidence type="ECO:0000313" key="12">
    <source>
        <dbReference type="EMBL" id="NWZ60635.1"/>
    </source>
</evidence>
<dbReference type="FunFam" id="2.60.120.200:FF:000003">
    <property type="entry name" value="neurexin-1 isoform X1"/>
    <property type="match status" value="1"/>
</dbReference>
<comment type="caution">
    <text evidence="9">Lacks conserved residue(s) required for the propagation of feature annotation.</text>
</comment>
<evidence type="ECO:0000313" key="13">
    <source>
        <dbReference type="Proteomes" id="UP000585422"/>
    </source>
</evidence>
<keyword evidence="4" id="KW-0325">Glycoprotein</keyword>
<evidence type="ECO:0000256" key="4">
    <source>
        <dbReference type="ARBA" id="ARBA00022974"/>
    </source>
</evidence>
<evidence type="ECO:0000256" key="3">
    <source>
        <dbReference type="ARBA" id="ARBA00022889"/>
    </source>
</evidence>
<keyword evidence="2" id="KW-0732">Signal</keyword>
<keyword evidence="5" id="KW-1133">Transmembrane helix</keyword>
<dbReference type="GO" id="GO:0001944">
    <property type="term" value="P:vasculature development"/>
    <property type="evidence" value="ECO:0007669"/>
    <property type="project" value="UniProtKB-ARBA"/>
</dbReference>
<evidence type="ECO:0000256" key="2">
    <source>
        <dbReference type="ARBA" id="ARBA00022729"/>
    </source>
</evidence>
<dbReference type="GO" id="GO:0007155">
    <property type="term" value="P:cell adhesion"/>
    <property type="evidence" value="ECO:0007669"/>
    <property type="project" value="UniProtKB-KW"/>
</dbReference>
<evidence type="ECO:0000256" key="8">
    <source>
        <dbReference type="ARBA" id="ARBA00035005"/>
    </source>
</evidence>
<evidence type="ECO:0000259" key="11">
    <source>
        <dbReference type="PROSITE" id="PS50025"/>
    </source>
</evidence>
<dbReference type="InterPro" id="IPR001791">
    <property type="entry name" value="Laminin_G"/>
</dbReference>
<feature type="region of interest" description="Disordered" evidence="10">
    <location>
        <begin position="221"/>
        <end position="240"/>
    </location>
</feature>
<evidence type="ECO:0000256" key="10">
    <source>
        <dbReference type="SAM" id="MobiDB-lite"/>
    </source>
</evidence>
<feature type="region of interest" description="Disordered" evidence="10">
    <location>
        <begin position="107"/>
        <end position="164"/>
    </location>
</feature>
<dbReference type="Gene3D" id="2.60.120.200">
    <property type="match status" value="1"/>
</dbReference>
<dbReference type="InterPro" id="IPR050372">
    <property type="entry name" value="Neurexin-related_CASP"/>
</dbReference>
<reference evidence="12 13" key="1">
    <citation type="submission" date="2019-09" db="EMBL/GenBank/DDBJ databases">
        <title>Bird 10,000 Genomes (B10K) Project - Family phase.</title>
        <authorList>
            <person name="Zhang G."/>
        </authorList>
    </citation>
    <scope>NUCLEOTIDE SEQUENCE [LARGE SCALE GENOMIC DNA]</scope>
    <source>
        <strain evidence="12">OUT-0040</strain>
        <tissue evidence="12">Blood</tissue>
    </source>
</reference>
<proteinExistence type="predicted"/>
<feature type="non-terminal residue" evidence="12">
    <location>
        <position position="265"/>
    </location>
</feature>
<evidence type="ECO:0000256" key="7">
    <source>
        <dbReference type="ARBA" id="ARBA00023207"/>
    </source>
</evidence>
<dbReference type="CDD" id="cd00110">
    <property type="entry name" value="LamG"/>
    <property type="match status" value="1"/>
</dbReference>
<gene>
    <name evidence="12" type="primary">Nrxn2_1</name>
    <name evidence="12" type="ORF">HALALB_R12489</name>
</gene>
<feature type="non-terminal residue" evidence="12">
    <location>
        <position position="1"/>
    </location>
</feature>
<dbReference type="GO" id="GO:0035239">
    <property type="term" value="P:tube morphogenesis"/>
    <property type="evidence" value="ECO:0007669"/>
    <property type="project" value="UniProtKB-ARBA"/>
</dbReference>